<evidence type="ECO:0000313" key="5">
    <source>
        <dbReference type="Proteomes" id="UP000002630"/>
    </source>
</evidence>
<protein>
    <submittedName>
        <fullName evidence="4">Uncharacterized protein</fullName>
    </submittedName>
</protein>
<evidence type="ECO:0000259" key="3">
    <source>
        <dbReference type="PROSITE" id="PS51294"/>
    </source>
</evidence>
<dbReference type="Gene3D" id="1.10.10.60">
    <property type="entry name" value="Homeodomain-like"/>
    <property type="match status" value="1"/>
</dbReference>
<reference evidence="4 5" key="1">
    <citation type="journal article" date="2010" name="Nature">
        <title>The Ectocarpus genome and the independent evolution of multicellularity in brown algae.</title>
        <authorList>
            <person name="Cock J.M."/>
            <person name="Sterck L."/>
            <person name="Rouze P."/>
            <person name="Scornet D."/>
            <person name="Allen A.E."/>
            <person name="Amoutzias G."/>
            <person name="Anthouard V."/>
            <person name="Artiguenave F."/>
            <person name="Aury J.M."/>
            <person name="Badger J.H."/>
            <person name="Beszteri B."/>
            <person name="Billiau K."/>
            <person name="Bonnet E."/>
            <person name="Bothwell J.H."/>
            <person name="Bowler C."/>
            <person name="Boyen C."/>
            <person name="Brownlee C."/>
            <person name="Carrano C.J."/>
            <person name="Charrier B."/>
            <person name="Cho G.Y."/>
            <person name="Coelho S.M."/>
            <person name="Collen J."/>
            <person name="Corre E."/>
            <person name="Da Silva C."/>
            <person name="Delage L."/>
            <person name="Delaroque N."/>
            <person name="Dittami S.M."/>
            <person name="Doulbeau S."/>
            <person name="Elias M."/>
            <person name="Farnham G."/>
            <person name="Gachon C.M."/>
            <person name="Gschloessl B."/>
            <person name="Heesch S."/>
            <person name="Jabbari K."/>
            <person name="Jubin C."/>
            <person name="Kawai H."/>
            <person name="Kimura K."/>
            <person name="Kloareg B."/>
            <person name="Kupper F.C."/>
            <person name="Lang D."/>
            <person name="Le Bail A."/>
            <person name="Leblanc C."/>
            <person name="Lerouge P."/>
            <person name="Lohr M."/>
            <person name="Lopez P.J."/>
            <person name="Martens C."/>
            <person name="Maumus F."/>
            <person name="Michel G."/>
            <person name="Miranda-Saavedra D."/>
            <person name="Morales J."/>
            <person name="Moreau H."/>
            <person name="Motomura T."/>
            <person name="Nagasato C."/>
            <person name="Napoli C.A."/>
            <person name="Nelson D.R."/>
            <person name="Nyvall-Collen P."/>
            <person name="Peters A.F."/>
            <person name="Pommier C."/>
            <person name="Potin P."/>
            <person name="Poulain J."/>
            <person name="Quesneville H."/>
            <person name="Read B."/>
            <person name="Rensing S.A."/>
            <person name="Ritter A."/>
            <person name="Rousvoal S."/>
            <person name="Samanta M."/>
            <person name="Samson G."/>
            <person name="Schroeder D.C."/>
            <person name="Segurens B."/>
            <person name="Strittmatter M."/>
            <person name="Tonon T."/>
            <person name="Tregear J.W."/>
            <person name="Valentin K."/>
            <person name="von Dassow P."/>
            <person name="Yamagishi T."/>
            <person name="Van de Peer Y."/>
            <person name="Wincker P."/>
        </authorList>
    </citation>
    <scope>NUCLEOTIDE SEQUENCE [LARGE SCALE GENOMIC DNA]</scope>
    <source>
        <strain evidence="5">Ec32 / CCAP1310/4</strain>
    </source>
</reference>
<dbReference type="SMART" id="SM00717">
    <property type="entry name" value="SANT"/>
    <property type="match status" value="1"/>
</dbReference>
<name>D8LH71_ECTSI</name>
<dbReference type="OrthoDB" id="608866at2759"/>
<dbReference type="InterPro" id="IPR001005">
    <property type="entry name" value="SANT/Myb"/>
</dbReference>
<feature type="compositionally biased region" description="Basic residues" evidence="1">
    <location>
        <begin position="272"/>
        <end position="281"/>
    </location>
</feature>
<dbReference type="AlphaFoldDB" id="D8LH71"/>
<evidence type="ECO:0000256" key="1">
    <source>
        <dbReference type="SAM" id="MobiDB-lite"/>
    </source>
</evidence>
<organism evidence="4 5">
    <name type="scientific">Ectocarpus siliculosus</name>
    <name type="common">Brown alga</name>
    <name type="synonym">Conferva siliculosa</name>
    <dbReference type="NCBI Taxonomy" id="2880"/>
    <lineage>
        <taxon>Eukaryota</taxon>
        <taxon>Sar</taxon>
        <taxon>Stramenopiles</taxon>
        <taxon>Ochrophyta</taxon>
        <taxon>PX clade</taxon>
        <taxon>Phaeophyceae</taxon>
        <taxon>Ectocarpales</taxon>
        <taxon>Ectocarpaceae</taxon>
        <taxon>Ectocarpus</taxon>
    </lineage>
</organism>
<dbReference type="InParanoid" id="D8LH71"/>
<dbReference type="PROSITE" id="PS51294">
    <property type="entry name" value="HTH_MYB"/>
    <property type="match status" value="1"/>
</dbReference>
<dbReference type="Pfam" id="PF00249">
    <property type="entry name" value="Myb_DNA-binding"/>
    <property type="match status" value="1"/>
</dbReference>
<keyword evidence="5" id="KW-1185">Reference proteome</keyword>
<feature type="region of interest" description="Disordered" evidence="1">
    <location>
        <begin position="319"/>
        <end position="428"/>
    </location>
</feature>
<dbReference type="PROSITE" id="PS50090">
    <property type="entry name" value="MYB_LIKE"/>
    <property type="match status" value="1"/>
</dbReference>
<gene>
    <name evidence="4" type="ORF">Esi_0019_0062</name>
</gene>
<feature type="compositionally biased region" description="Acidic residues" evidence="1">
    <location>
        <begin position="374"/>
        <end position="385"/>
    </location>
</feature>
<dbReference type="SUPFAM" id="SSF46689">
    <property type="entry name" value="Homeodomain-like"/>
    <property type="match status" value="1"/>
</dbReference>
<proteinExistence type="predicted"/>
<dbReference type="InterPro" id="IPR017930">
    <property type="entry name" value="Myb_dom"/>
</dbReference>
<dbReference type="PANTHER" id="PTHR46993">
    <property type="entry name" value="MYB TRANSCRIPTION FACTOR"/>
    <property type="match status" value="1"/>
</dbReference>
<feature type="compositionally biased region" description="Low complexity" evidence="1">
    <location>
        <begin position="396"/>
        <end position="408"/>
    </location>
</feature>
<dbReference type="CDD" id="cd11660">
    <property type="entry name" value="SANT_TRF"/>
    <property type="match status" value="1"/>
</dbReference>
<evidence type="ECO:0000259" key="2">
    <source>
        <dbReference type="PROSITE" id="PS50090"/>
    </source>
</evidence>
<feature type="compositionally biased region" description="Basic residues" evidence="1">
    <location>
        <begin position="411"/>
        <end position="423"/>
    </location>
</feature>
<sequence>MVGELGDGESATDGIPQQLAHDLIHLMAHQKMVVETQHILSRCHSDDAIVVVGSDVKLRLDILAIDEELENALLNHDQKDPSKPFERLLERFDILHKSLANTDSAIITERWPQMRAALVRQAALSCFLAQQRNHARPEPFDWGSVCTKAYIKVVDRLIPQVDFDLDALDDEEQMSASKERRNLTDVFKEKHCSVSSIKLRTLLKENKVGTFEKDMKAFTRALDQALLPRPKLLTMYSNDGSDMNVVDMTDGRQVGLQGSTSKPPMRSPARSPVKRSAKRKAVSPMPATEETPPTAQALAKANEGLQQELNDHRPGTVSEALAISERLPPPSSPAAKRAAVEDNSGGPADKRPGRAPSRRSGKSVTRRESRGEQVDFDDSQSVDEPQEARAALGDRPSPAKAAALPSASGKVKAKKRSGPRTRHPWTEEEVKHLKAAVMALGRGKWSLALAQYKFQDCRTAVDLKDKWRNLTKD</sequence>
<accession>D8LH71</accession>
<dbReference type="PANTHER" id="PTHR46993:SF4">
    <property type="entry name" value="MYB-LIKE HTH TRANSCRIPTIONAL REGULATOR FAMILY PROTEIN"/>
    <property type="match status" value="1"/>
</dbReference>
<evidence type="ECO:0000313" key="4">
    <source>
        <dbReference type="EMBL" id="CBN74290.1"/>
    </source>
</evidence>
<dbReference type="InterPro" id="IPR009057">
    <property type="entry name" value="Homeodomain-like_sf"/>
</dbReference>
<dbReference type="EMBL" id="FN648364">
    <property type="protein sequence ID" value="CBN74290.1"/>
    <property type="molecule type" value="Genomic_DNA"/>
</dbReference>
<dbReference type="Proteomes" id="UP000002630">
    <property type="component" value="Linkage Group LG25"/>
</dbReference>
<feature type="domain" description="HTH myb-type" evidence="3">
    <location>
        <begin position="422"/>
        <end position="473"/>
    </location>
</feature>
<feature type="region of interest" description="Disordered" evidence="1">
    <location>
        <begin position="253"/>
        <end position="294"/>
    </location>
</feature>
<feature type="domain" description="Myb-like" evidence="2">
    <location>
        <begin position="417"/>
        <end position="471"/>
    </location>
</feature>
<dbReference type="EMBL" id="FN649750">
    <property type="protein sequence ID" value="CBN74290.1"/>
    <property type="molecule type" value="Genomic_DNA"/>
</dbReference>